<proteinExistence type="inferred from homology"/>
<dbReference type="PRINTS" id="PR00060">
    <property type="entry name" value="RIBOSOMALL16"/>
</dbReference>
<keyword evidence="4" id="KW-0150">Chloroplast</keyword>
<evidence type="ECO:0000256" key="8">
    <source>
        <dbReference type="ARBA" id="ARBA00022980"/>
    </source>
</evidence>
<dbReference type="InterPro" id="IPR014722">
    <property type="entry name" value="Rib_uL2_dom2"/>
</dbReference>
<dbReference type="SUPFAM" id="SSF54686">
    <property type="entry name" value="Ribosomal protein L16p/L10e"/>
    <property type="match status" value="1"/>
</dbReference>
<dbReference type="InterPro" id="IPR019972">
    <property type="entry name" value="Ribosomal_uL14_CS"/>
</dbReference>
<keyword evidence="5" id="KW-0934">Plastid</keyword>
<dbReference type="Gene3D" id="2.30.30.30">
    <property type="match status" value="1"/>
</dbReference>
<dbReference type="FunFam" id="2.40.150.20:FF:000021">
    <property type="entry name" value="Ribosomal protein L14"/>
    <property type="match status" value="1"/>
</dbReference>
<dbReference type="Proteomes" id="UP001459277">
    <property type="component" value="Unassembled WGS sequence"/>
</dbReference>
<dbReference type="InterPro" id="IPR016180">
    <property type="entry name" value="Ribosomal_uL16_dom"/>
</dbReference>
<evidence type="ECO:0000256" key="10">
    <source>
        <dbReference type="ARBA" id="ARBA00035424"/>
    </source>
</evidence>
<dbReference type="SMART" id="SM01374">
    <property type="entry name" value="Ribosomal_L14"/>
    <property type="match status" value="1"/>
</dbReference>
<gene>
    <name evidence="13" type="ORF">SO802_031587</name>
</gene>
<dbReference type="GO" id="GO:0003735">
    <property type="term" value="F:structural constituent of ribosome"/>
    <property type="evidence" value="ECO:0007669"/>
    <property type="project" value="InterPro"/>
</dbReference>
<evidence type="ECO:0000259" key="12">
    <source>
        <dbReference type="SMART" id="SM01382"/>
    </source>
</evidence>
<organism evidence="13 14">
    <name type="scientific">Lithocarpus litseifolius</name>
    <dbReference type="NCBI Taxonomy" id="425828"/>
    <lineage>
        <taxon>Eukaryota</taxon>
        <taxon>Viridiplantae</taxon>
        <taxon>Streptophyta</taxon>
        <taxon>Embryophyta</taxon>
        <taxon>Tracheophyta</taxon>
        <taxon>Spermatophyta</taxon>
        <taxon>Magnoliopsida</taxon>
        <taxon>eudicotyledons</taxon>
        <taxon>Gunneridae</taxon>
        <taxon>Pentapetalae</taxon>
        <taxon>rosids</taxon>
        <taxon>fabids</taxon>
        <taxon>Fagales</taxon>
        <taxon>Fagaceae</taxon>
        <taxon>Lithocarpus</taxon>
    </lineage>
</organism>
<feature type="domain" description="Large ribosomal subunit protein uL2 C-terminal" evidence="12">
    <location>
        <begin position="1"/>
        <end position="110"/>
    </location>
</feature>
<name>A0AAW2BMR2_9ROSI</name>
<dbReference type="InterPro" id="IPR000114">
    <property type="entry name" value="Ribosomal_uL16_bact-type"/>
</dbReference>
<dbReference type="GO" id="GO:0009507">
    <property type="term" value="C:chloroplast"/>
    <property type="evidence" value="ECO:0007669"/>
    <property type="project" value="UniProtKB-SubCell"/>
</dbReference>
<keyword evidence="14" id="KW-1185">Reference proteome</keyword>
<dbReference type="HAMAP" id="MF_01367">
    <property type="entry name" value="Ribosomal_uL14"/>
    <property type="match status" value="1"/>
</dbReference>
<dbReference type="CDD" id="cd00337">
    <property type="entry name" value="Ribosomal_uL14"/>
    <property type="match status" value="1"/>
</dbReference>
<dbReference type="InterPro" id="IPR036853">
    <property type="entry name" value="Ribosomal_uL14_sf"/>
</dbReference>
<comment type="similarity">
    <text evidence="2">Belongs to the universal ribosomal protein uL2 family.</text>
</comment>
<dbReference type="AlphaFoldDB" id="A0AAW2BMR2"/>
<evidence type="ECO:0000256" key="1">
    <source>
        <dbReference type="ARBA" id="ARBA00004229"/>
    </source>
</evidence>
<dbReference type="InterPro" id="IPR036920">
    <property type="entry name" value="Ribosomal_uL16_sf"/>
</dbReference>
<keyword evidence="8" id="KW-0689">Ribosomal protein</keyword>
<evidence type="ECO:0000256" key="3">
    <source>
        <dbReference type="ARBA" id="ARBA00010745"/>
    </source>
</evidence>
<dbReference type="SMART" id="SM01382">
    <property type="entry name" value="Ribosomal_L2_C"/>
    <property type="match status" value="1"/>
</dbReference>
<dbReference type="InterPro" id="IPR020798">
    <property type="entry name" value="Ribosomal_uL16_CS"/>
</dbReference>
<dbReference type="PANTHER" id="PTHR11761:SF3">
    <property type="entry name" value="LARGE RIBOSOMAL SUBUNIT PROTEIN UL14M"/>
    <property type="match status" value="1"/>
</dbReference>
<reference evidence="13 14" key="1">
    <citation type="submission" date="2024-01" db="EMBL/GenBank/DDBJ databases">
        <title>A telomere-to-telomere, gap-free genome of sweet tea (Lithocarpus litseifolius).</title>
        <authorList>
            <person name="Zhou J."/>
        </authorList>
    </citation>
    <scope>NUCLEOTIDE SEQUENCE [LARGE SCALE GENOMIC DNA]</scope>
    <source>
        <strain evidence="13">Zhou-2022a</strain>
        <tissue evidence="13">Leaf</tissue>
    </source>
</reference>
<evidence type="ECO:0000256" key="11">
    <source>
        <dbReference type="ARBA" id="ARBA00035526"/>
    </source>
</evidence>
<dbReference type="EMBL" id="JAZDWU010000011">
    <property type="protein sequence ID" value="KAK9986636.1"/>
    <property type="molecule type" value="Genomic_DNA"/>
</dbReference>
<keyword evidence="6" id="KW-0699">rRNA-binding</keyword>
<protein>
    <recommendedName>
        <fullName evidence="10">50S ribosomal protein L14, chloroplastic</fullName>
    </recommendedName>
    <alternativeName>
        <fullName evidence="11">50S ribosomal protein L16, chloroplastic</fullName>
    </alternativeName>
</protein>
<dbReference type="CDD" id="cd01433">
    <property type="entry name" value="Ribosomal_L16_L10e"/>
    <property type="match status" value="1"/>
</dbReference>
<sequence>MPLGTAIHNIEITLGKGGQLARAAGAVAKLIAKKGKSATLKLPSGEALEPTWITSIQIEAGQRAMTQNVRRGGKIWVRIFPDKPVTVRPVETRMGSGASNRQYAHIGDVIVAVIKEAMPNTPLEKSEVIRAVIVRTCKGLKRDNGMILRYDDNAAVIIDQEGNPKGTRIFGAITQELRQLNFTKIVSLAPEAL</sequence>
<evidence type="ECO:0000256" key="2">
    <source>
        <dbReference type="ARBA" id="ARBA00005636"/>
    </source>
</evidence>
<dbReference type="Gene3D" id="2.40.150.20">
    <property type="entry name" value="Ribosomal protein L14"/>
    <property type="match status" value="1"/>
</dbReference>
<comment type="caution">
    <text evidence="13">The sequence shown here is derived from an EMBL/GenBank/DDBJ whole genome shotgun (WGS) entry which is preliminary data.</text>
</comment>
<dbReference type="Pfam" id="PF00238">
    <property type="entry name" value="Ribosomal_L14"/>
    <property type="match status" value="1"/>
</dbReference>
<dbReference type="InterPro" id="IPR022669">
    <property type="entry name" value="Ribosomal_uL2_C"/>
</dbReference>
<keyword evidence="9" id="KW-0687">Ribonucleoprotein</keyword>
<dbReference type="InterPro" id="IPR008991">
    <property type="entry name" value="Translation_prot_SH3-like_sf"/>
</dbReference>
<accession>A0AAW2BMR2</accession>
<dbReference type="InterPro" id="IPR005745">
    <property type="entry name" value="Ribosomal_uL14_bac-type"/>
</dbReference>
<evidence type="ECO:0000313" key="13">
    <source>
        <dbReference type="EMBL" id="KAK9986636.1"/>
    </source>
</evidence>
<evidence type="ECO:0000256" key="6">
    <source>
        <dbReference type="ARBA" id="ARBA00022730"/>
    </source>
</evidence>
<evidence type="ECO:0000256" key="5">
    <source>
        <dbReference type="ARBA" id="ARBA00022640"/>
    </source>
</evidence>
<dbReference type="GO" id="GO:0006412">
    <property type="term" value="P:translation"/>
    <property type="evidence" value="ECO:0007669"/>
    <property type="project" value="InterPro"/>
</dbReference>
<evidence type="ECO:0000256" key="9">
    <source>
        <dbReference type="ARBA" id="ARBA00023274"/>
    </source>
</evidence>
<keyword evidence="7" id="KW-0694">RNA-binding</keyword>
<dbReference type="SUPFAM" id="SSF50193">
    <property type="entry name" value="Ribosomal protein L14"/>
    <property type="match status" value="1"/>
</dbReference>
<dbReference type="NCBIfam" id="TIGR01067">
    <property type="entry name" value="rplN_bact"/>
    <property type="match status" value="1"/>
</dbReference>
<dbReference type="GO" id="GO:0070180">
    <property type="term" value="F:large ribosomal subunit rRNA binding"/>
    <property type="evidence" value="ECO:0007669"/>
    <property type="project" value="TreeGrafter"/>
</dbReference>
<comment type="similarity">
    <text evidence="3">Belongs to the universal ribosomal protein uL14 family.</text>
</comment>
<comment type="subcellular location">
    <subcellularLocation>
        <location evidence="1">Plastid</location>
        <location evidence="1">Chloroplast</location>
    </subcellularLocation>
</comment>
<dbReference type="GO" id="GO:0022625">
    <property type="term" value="C:cytosolic large ribosomal subunit"/>
    <property type="evidence" value="ECO:0007669"/>
    <property type="project" value="TreeGrafter"/>
</dbReference>
<dbReference type="PANTHER" id="PTHR11761">
    <property type="entry name" value="50S/60S RIBOSOMAL PROTEIN L14/L23"/>
    <property type="match status" value="1"/>
</dbReference>
<dbReference type="PROSITE" id="PS00586">
    <property type="entry name" value="RIBOSOMAL_L16_1"/>
    <property type="match status" value="1"/>
</dbReference>
<dbReference type="SUPFAM" id="SSF50104">
    <property type="entry name" value="Translation proteins SH3-like domain"/>
    <property type="match status" value="1"/>
</dbReference>
<evidence type="ECO:0000256" key="7">
    <source>
        <dbReference type="ARBA" id="ARBA00022884"/>
    </source>
</evidence>
<evidence type="ECO:0000256" key="4">
    <source>
        <dbReference type="ARBA" id="ARBA00022528"/>
    </source>
</evidence>
<dbReference type="InterPro" id="IPR000218">
    <property type="entry name" value="Ribosomal_uL14"/>
</dbReference>
<evidence type="ECO:0000313" key="14">
    <source>
        <dbReference type="Proteomes" id="UP001459277"/>
    </source>
</evidence>
<dbReference type="PROSITE" id="PS00049">
    <property type="entry name" value="RIBOSOMAL_L14"/>
    <property type="match status" value="1"/>
</dbReference>